<reference evidence="6" key="1">
    <citation type="submission" date="2021-02" db="EMBL/GenBank/DDBJ databases">
        <title>Rhodobacter shimadae sp. nov., an aerobic anoxygenic phototrophic bacterium isolated from a hot spring.</title>
        <authorList>
            <person name="Muramatsu S."/>
            <person name="Haruta S."/>
            <person name="Hirose S."/>
            <person name="Hanada S."/>
        </authorList>
    </citation>
    <scope>NUCLEOTIDE SEQUENCE</scope>
    <source>
        <strain evidence="6">N10</strain>
    </source>
</reference>
<evidence type="ECO:0000313" key="6">
    <source>
        <dbReference type="EMBL" id="QYZ68161.1"/>
    </source>
</evidence>
<dbReference type="KEGG" id="nsm:JO391_10135"/>
<accession>A0A8G0ZMP1</accession>
<dbReference type="GO" id="GO:0016301">
    <property type="term" value="F:kinase activity"/>
    <property type="evidence" value="ECO:0007669"/>
    <property type="project" value="UniProtKB-KW"/>
</dbReference>
<dbReference type="SMART" id="SM00046">
    <property type="entry name" value="DAGKc"/>
    <property type="match status" value="1"/>
</dbReference>
<gene>
    <name evidence="6" type="ORF">JO391_10135</name>
</gene>
<dbReference type="Pfam" id="PF19279">
    <property type="entry name" value="YegS_C"/>
    <property type="match status" value="1"/>
</dbReference>
<feature type="domain" description="DAGKc" evidence="5">
    <location>
        <begin position="1"/>
        <end position="133"/>
    </location>
</feature>
<dbReference type="RefSeq" id="WP_220660384.1">
    <property type="nucleotide sequence ID" value="NZ_CP069370.1"/>
</dbReference>
<keyword evidence="2" id="KW-0547">Nucleotide-binding</keyword>
<keyword evidence="3" id="KW-0418">Kinase</keyword>
<keyword evidence="7" id="KW-1185">Reference proteome</keyword>
<dbReference type="InterPro" id="IPR045540">
    <property type="entry name" value="YegS/DAGK_C"/>
</dbReference>
<dbReference type="InterPro" id="IPR017438">
    <property type="entry name" value="ATP-NAD_kinase_N"/>
</dbReference>
<dbReference type="InterPro" id="IPR001206">
    <property type="entry name" value="Diacylglycerol_kinase_cat_dom"/>
</dbReference>
<organism evidence="6 7">
    <name type="scientific">Neotabrizicola shimadae</name>
    <dbReference type="NCBI Taxonomy" id="2807096"/>
    <lineage>
        <taxon>Bacteria</taxon>
        <taxon>Pseudomonadati</taxon>
        <taxon>Pseudomonadota</taxon>
        <taxon>Alphaproteobacteria</taxon>
        <taxon>Rhodobacterales</taxon>
        <taxon>Paracoccaceae</taxon>
        <taxon>Neotabrizicola</taxon>
    </lineage>
</organism>
<dbReference type="EMBL" id="CP069370">
    <property type="protein sequence ID" value="QYZ68161.1"/>
    <property type="molecule type" value="Genomic_DNA"/>
</dbReference>
<name>A0A8G0ZMP1_9RHOB</name>
<proteinExistence type="predicted"/>
<dbReference type="AlphaFoldDB" id="A0A8G0ZMP1"/>
<dbReference type="GO" id="GO:0005524">
    <property type="term" value="F:ATP binding"/>
    <property type="evidence" value="ECO:0007669"/>
    <property type="project" value="UniProtKB-KW"/>
</dbReference>
<evidence type="ECO:0000256" key="1">
    <source>
        <dbReference type="ARBA" id="ARBA00022679"/>
    </source>
</evidence>
<keyword evidence="4" id="KW-0067">ATP-binding</keyword>
<sequence length="313" mass="32287">MPPLVICNPQAGSGRAARRWPALLTALRGLLGPLDTVLATCAAETAAAAGAATRSGRALVLVGGDGTLNAAVGGIGPALDEGAPVPSLALVNAGSGGDFCRTLGLPPGDLASARALANGQLLPIDLGRIDLTGAQGQPVTRWFLSVANAGLSAGIVQSMQGSPLPALLGPKLAYVPYALRQLLRERGFDLVLRTATGKEIRSTLLLVSVANGRHFAAGMCIAPQARPDDGLFDVMLIREDRRIRPWDLRLLYSGRILDHPAASLLRTASLEIRAADGSALPLDADGELMGVLPARLTCQPGALRVALPRLPPA</sequence>
<dbReference type="Pfam" id="PF00781">
    <property type="entry name" value="DAGK_cat"/>
    <property type="match status" value="1"/>
</dbReference>
<dbReference type="PROSITE" id="PS50146">
    <property type="entry name" value="DAGK"/>
    <property type="match status" value="1"/>
</dbReference>
<dbReference type="Proteomes" id="UP000826300">
    <property type="component" value="Chromosome"/>
</dbReference>
<dbReference type="PANTHER" id="PTHR12358">
    <property type="entry name" value="SPHINGOSINE KINASE"/>
    <property type="match status" value="1"/>
</dbReference>
<evidence type="ECO:0000256" key="2">
    <source>
        <dbReference type="ARBA" id="ARBA00022741"/>
    </source>
</evidence>
<dbReference type="InterPro" id="IPR050187">
    <property type="entry name" value="Lipid_Phosphate_FormReg"/>
</dbReference>
<dbReference type="InterPro" id="IPR016064">
    <property type="entry name" value="NAD/diacylglycerol_kinase_sf"/>
</dbReference>
<dbReference type="Gene3D" id="2.60.200.40">
    <property type="match status" value="1"/>
</dbReference>
<dbReference type="Gene3D" id="3.40.50.10330">
    <property type="entry name" value="Probable inorganic polyphosphate/atp-NAD kinase, domain 1"/>
    <property type="match status" value="1"/>
</dbReference>
<dbReference type="SUPFAM" id="SSF111331">
    <property type="entry name" value="NAD kinase/diacylglycerol kinase-like"/>
    <property type="match status" value="1"/>
</dbReference>
<dbReference type="PANTHER" id="PTHR12358:SF54">
    <property type="entry name" value="SPHINGOSINE KINASE RELATED PROTEIN"/>
    <property type="match status" value="1"/>
</dbReference>
<evidence type="ECO:0000256" key="3">
    <source>
        <dbReference type="ARBA" id="ARBA00022777"/>
    </source>
</evidence>
<evidence type="ECO:0000259" key="5">
    <source>
        <dbReference type="PROSITE" id="PS50146"/>
    </source>
</evidence>
<evidence type="ECO:0000313" key="7">
    <source>
        <dbReference type="Proteomes" id="UP000826300"/>
    </source>
</evidence>
<keyword evidence="1" id="KW-0808">Transferase</keyword>
<evidence type="ECO:0000256" key="4">
    <source>
        <dbReference type="ARBA" id="ARBA00022840"/>
    </source>
</evidence>
<protein>
    <recommendedName>
        <fullName evidence="5">DAGKc domain-containing protein</fullName>
    </recommendedName>
</protein>